<dbReference type="PROSITE" id="PS50102">
    <property type="entry name" value="RRM"/>
    <property type="match status" value="1"/>
</dbReference>
<dbReference type="InterPro" id="IPR012677">
    <property type="entry name" value="Nucleotide-bd_a/b_plait_sf"/>
</dbReference>
<protein>
    <submittedName>
        <fullName evidence="4">THO complex subunit 4B (Trinotate prediction)</fullName>
    </submittedName>
</protein>
<evidence type="ECO:0000256" key="2">
    <source>
        <dbReference type="PROSITE-ProRule" id="PRU00176"/>
    </source>
</evidence>
<keyword evidence="1 2" id="KW-0694">RNA-binding</keyword>
<dbReference type="GO" id="GO:0003729">
    <property type="term" value="F:mRNA binding"/>
    <property type="evidence" value="ECO:0007669"/>
    <property type="project" value="TreeGrafter"/>
</dbReference>
<feature type="domain" description="RRM" evidence="3">
    <location>
        <begin position="22"/>
        <end position="115"/>
    </location>
</feature>
<dbReference type="GO" id="GO:0005634">
    <property type="term" value="C:nucleus"/>
    <property type="evidence" value="ECO:0007669"/>
    <property type="project" value="TreeGrafter"/>
</dbReference>
<dbReference type="PANTHER" id="PTHR19965:SF82">
    <property type="entry name" value="THO COMPLEX SUBUNIT 4"/>
    <property type="match status" value="1"/>
</dbReference>
<dbReference type="PANTHER" id="PTHR19965">
    <property type="entry name" value="RNA AND EXPORT FACTOR BINDING PROTEIN"/>
    <property type="match status" value="1"/>
</dbReference>
<dbReference type="SUPFAM" id="SSF54928">
    <property type="entry name" value="RNA-binding domain, RBD"/>
    <property type="match status" value="1"/>
</dbReference>
<evidence type="ECO:0000313" key="4">
    <source>
        <dbReference type="EMBL" id="NDJ98109.1"/>
    </source>
</evidence>
<dbReference type="InterPro" id="IPR000504">
    <property type="entry name" value="RRM_dom"/>
</dbReference>
<dbReference type="SMART" id="SM00360">
    <property type="entry name" value="RRM"/>
    <property type="match status" value="1"/>
</dbReference>
<dbReference type="AlphaFoldDB" id="A0A6B2G943"/>
<name>A0A6B2G943_MYXSQ</name>
<dbReference type="Gene3D" id="3.30.70.330">
    <property type="match status" value="1"/>
</dbReference>
<evidence type="ECO:0000259" key="3">
    <source>
        <dbReference type="PROSITE" id="PS50102"/>
    </source>
</evidence>
<dbReference type="InterPro" id="IPR035979">
    <property type="entry name" value="RBD_domain_sf"/>
</dbReference>
<organism evidence="4">
    <name type="scientific">Myxobolus squamalis</name>
    <name type="common">Myxosporean</name>
    <dbReference type="NCBI Taxonomy" id="59785"/>
    <lineage>
        <taxon>Eukaryota</taxon>
        <taxon>Metazoa</taxon>
        <taxon>Cnidaria</taxon>
        <taxon>Myxozoa</taxon>
        <taxon>Myxosporea</taxon>
        <taxon>Bivalvulida</taxon>
        <taxon>Platysporina</taxon>
        <taxon>Myxobolidae</taxon>
        <taxon>Myxobolus</taxon>
    </lineage>
</organism>
<reference evidence="4" key="1">
    <citation type="submission" date="2018-11" db="EMBL/GenBank/DDBJ databases">
        <title>Myxobolus squamalis genome and transcriptome.</title>
        <authorList>
            <person name="Yahalomi D."/>
            <person name="Atkinson S.D."/>
            <person name="Neuhof M."/>
            <person name="Chang E.S."/>
            <person name="Philippe H."/>
            <person name="Cartwright P."/>
            <person name="Bartholomew J.L."/>
            <person name="Huchon D."/>
        </authorList>
    </citation>
    <scope>NUCLEOTIDE SEQUENCE</scope>
    <source>
        <strain evidence="4">71B08</strain>
        <tissue evidence="4">Whole</tissue>
    </source>
</reference>
<proteinExistence type="predicted"/>
<dbReference type="EMBL" id="GHBR01004437">
    <property type="protein sequence ID" value="NDJ98109.1"/>
    <property type="molecule type" value="Transcribed_RNA"/>
</dbReference>
<sequence length="174" mass="20411">MYLAKLSSSSTKIDQIDPKLIQKLFIFNLKYTTTHEDLKKFFSTVGIIERNSILYDKWGYSTERAEVKFVKPQNAVQAKNQFNGKKLHRHILEIFLVPVSAKIDDYTIKVEKPECNDLTEFYQIMDKFDIIKLGNTNKKIEMKSIFKFNIDVHESKTGKQFIHVFHNNAMGIWV</sequence>
<evidence type="ECO:0000256" key="1">
    <source>
        <dbReference type="ARBA" id="ARBA00022884"/>
    </source>
</evidence>
<dbReference type="Pfam" id="PF00076">
    <property type="entry name" value="RRM_1"/>
    <property type="match status" value="1"/>
</dbReference>
<accession>A0A6B2G943</accession>
<dbReference type="InterPro" id="IPR051229">
    <property type="entry name" value="ALYREF_mRNA_export"/>
</dbReference>